<sequence length="643" mass="69619">MRVVLLLIILVMGGRVPAAGQGPPVPGVAWLRAVVRAHPAPDTVRANRLNALALSLRTNAPAESAALFGEALALARRLRYPAGEAAAVFGLGYYCRLRNAYGPALAYTLRAQRLYKQLGDGFNQARCQYSLARIYFEQGNYGQSVAANLDGLALAKARHDAKGQAFLSTQLGITNSYLADYPQAQQYLARGLALARQGHDRVGMGHASSGLGDLYRRQGQWAQAQAQYEQALAAYRPVYNRAGLLFEEINLADMNERQGRYPQALAQAYDILARAHRADAVDQVPRAELVLARAYLDTDLPDSARRYAQQSLAASERSGARENGRDATEILARATAQLGRFADAYAYQQLYGAYSDSLTGEATRRRAAAAQFGYGRSQAQAQIRLLTEQARLQAQTQEVARLREQREMSGFGALAGAALLGAAGWRWRTRQRQHAREARLRTQIAADLHDDVGTLLSQISLQSSLLQEDLADPAAHRQQLGQIAEASRAAVRQLNDVVWSLDAHNDHLPQLLDRLRDYAYDVLVPAGLAVVFDAPAALPDGRLPTALRRNLYLIYKEALHNVLKHAAGATRVTVRLALGGSPAGLLLEVRDDAAVPAGHSHARRSGHGLRNMAERAAALGGTAAWEPLPGGGSAVRVALPLGA</sequence>
<keyword evidence="7" id="KW-0902">Two-component regulatory system</keyword>
<comment type="subcellular location">
    <subcellularLocation>
        <location evidence="1">Cell membrane</location>
        <topology evidence="1">Multi-pass membrane protein</topology>
    </subcellularLocation>
</comment>
<dbReference type="EMBL" id="JABSNP010000010">
    <property type="protein sequence ID" value="NRT19533.1"/>
    <property type="molecule type" value="Genomic_DNA"/>
</dbReference>
<evidence type="ECO:0000313" key="12">
    <source>
        <dbReference type="EMBL" id="NRT19533.1"/>
    </source>
</evidence>
<protein>
    <submittedName>
        <fullName evidence="12">Signal transduction histidine kinase</fullName>
    </submittedName>
</protein>
<keyword evidence="5 12" id="KW-0418">Kinase</keyword>
<reference evidence="12 13" key="1">
    <citation type="submission" date="2020-05" db="EMBL/GenBank/DDBJ databases">
        <title>Genomic Encyclopedia of Type Strains, Phase IV (KMG-V): Genome sequencing to study the core and pangenomes of soil and plant-associated prokaryotes.</title>
        <authorList>
            <person name="Whitman W."/>
        </authorList>
    </citation>
    <scope>NUCLEOTIDE SEQUENCE [LARGE SCALE GENOMIC DNA]</scope>
    <source>
        <strain evidence="12 13">9A</strain>
    </source>
</reference>
<keyword evidence="6" id="KW-1133">Transmembrane helix</keyword>
<dbReference type="CDD" id="cd16917">
    <property type="entry name" value="HATPase_UhpB-NarQ-NarX-like"/>
    <property type="match status" value="1"/>
</dbReference>
<feature type="signal peptide" evidence="9">
    <location>
        <begin position="1"/>
        <end position="18"/>
    </location>
</feature>
<feature type="domain" description="Histidine kinase/HSP90-like ATPase" evidence="10">
    <location>
        <begin position="549"/>
        <end position="641"/>
    </location>
</feature>
<dbReference type="PANTHER" id="PTHR24421">
    <property type="entry name" value="NITRATE/NITRITE SENSOR PROTEIN NARX-RELATED"/>
    <property type="match status" value="1"/>
</dbReference>
<comment type="caution">
    <text evidence="12">The sequence shown here is derived from an EMBL/GenBank/DDBJ whole genome shotgun (WGS) entry which is preliminary data.</text>
</comment>
<dbReference type="InterPro" id="IPR011712">
    <property type="entry name" value="Sig_transdc_His_kin_sub3_dim/P"/>
</dbReference>
<dbReference type="SUPFAM" id="SSF55874">
    <property type="entry name" value="ATPase domain of HSP90 chaperone/DNA topoisomerase II/histidine kinase"/>
    <property type="match status" value="1"/>
</dbReference>
<evidence type="ECO:0000256" key="2">
    <source>
        <dbReference type="ARBA" id="ARBA00022475"/>
    </source>
</evidence>
<evidence type="ECO:0000256" key="8">
    <source>
        <dbReference type="ARBA" id="ARBA00023136"/>
    </source>
</evidence>
<accession>A0ABX2FRS7</accession>
<dbReference type="Proteomes" id="UP000779507">
    <property type="component" value="Unassembled WGS sequence"/>
</dbReference>
<dbReference type="InterPro" id="IPR003594">
    <property type="entry name" value="HATPase_dom"/>
</dbReference>
<evidence type="ECO:0000256" key="5">
    <source>
        <dbReference type="ARBA" id="ARBA00022777"/>
    </source>
</evidence>
<feature type="domain" description="Signal transduction histidine kinase subgroup 3 dimerisation and phosphoacceptor" evidence="11">
    <location>
        <begin position="441"/>
        <end position="502"/>
    </location>
</feature>
<keyword evidence="9" id="KW-0732">Signal</keyword>
<keyword evidence="2" id="KW-1003">Cell membrane</keyword>
<dbReference type="InterPro" id="IPR011990">
    <property type="entry name" value="TPR-like_helical_dom_sf"/>
</dbReference>
<evidence type="ECO:0000256" key="3">
    <source>
        <dbReference type="ARBA" id="ARBA00022679"/>
    </source>
</evidence>
<keyword evidence="4" id="KW-0812">Transmembrane</keyword>
<evidence type="ECO:0000256" key="1">
    <source>
        <dbReference type="ARBA" id="ARBA00004651"/>
    </source>
</evidence>
<dbReference type="Gene3D" id="1.20.5.1930">
    <property type="match status" value="1"/>
</dbReference>
<dbReference type="Pfam" id="PF02518">
    <property type="entry name" value="HATPase_c"/>
    <property type="match status" value="1"/>
</dbReference>
<proteinExistence type="predicted"/>
<name>A0ABX2FRS7_9BACT</name>
<evidence type="ECO:0000256" key="7">
    <source>
        <dbReference type="ARBA" id="ARBA00023012"/>
    </source>
</evidence>
<evidence type="ECO:0000259" key="10">
    <source>
        <dbReference type="Pfam" id="PF02518"/>
    </source>
</evidence>
<dbReference type="GO" id="GO:0016301">
    <property type="term" value="F:kinase activity"/>
    <property type="evidence" value="ECO:0007669"/>
    <property type="project" value="UniProtKB-KW"/>
</dbReference>
<evidence type="ECO:0000256" key="4">
    <source>
        <dbReference type="ARBA" id="ARBA00022692"/>
    </source>
</evidence>
<feature type="chain" id="PRO_5046718422" evidence="9">
    <location>
        <begin position="19"/>
        <end position="643"/>
    </location>
</feature>
<gene>
    <name evidence="12" type="ORF">HNP98_002365</name>
</gene>
<organism evidence="12 13">
    <name type="scientific">Hymenobacter caeli</name>
    <dbReference type="NCBI Taxonomy" id="2735894"/>
    <lineage>
        <taxon>Bacteria</taxon>
        <taxon>Pseudomonadati</taxon>
        <taxon>Bacteroidota</taxon>
        <taxon>Cytophagia</taxon>
        <taxon>Cytophagales</taxon>
        <taxon>Hymenobacteraceae</taxon>
        <taxon>Hymenobacter</taxon>
    </lineage>
</organism>
<dbReference type="PANTHER" id="PTHR24421:SF37">
    <property type="entry name" value="SENSOR HISTIDINE KINASE NARS"/>
    <property type="match status" value="1"/>
</dbReference>
<evidence type="ECO:0000313" key="13">
    <source>
        <dbReference type="Proteomes" id="UP000779507"/>
    </source>
</evidence>
<dbReference type="Gene3D" id="3.30.565.10">
    <property type="entry name" value="Histidine kinase-like ATPase, C-terminal domain"/>
    <property type="match status" value="1"/>
</dbReference>
<keyword evidence="3" id="KW-0808">Transferase</keyword>
<keyword evidence="8" id="KW-0472">Membrane</keyword>
<dbReference type="RefSeq" id="WP_173810262.1">
    <property type="nucleotide sequence ID" value="NZ_JABSNP010000010.1"/>
</dbReference>
<evidence type="ECO:0000256" key="9">
    <source>
        <dbReference type="SAM" id="SignalP"/>
    </source>
</evidence>
<dbReference type="Gene3D" id="1.25.40.10">
    <property type="entry name" value="Tetratricopeptide repeat domain"/>
    <property type="match status" value="1"/>
</dbReference>
<evidence type="ECO:0000259" key="11">
    <source>
        <dbReference type="Pfam" id="PF07730"/>
    </source>
</evidence>
<dbReference type="Pfam" id="PF07730">
    <property type="entry name" value="HisKA_3"/>
    <property type="match status" value="1"/>
</dbReference>
<dbReference type="InterPro" id="IPR050482">
    <property type="entry name" value="Sensor_HK_TwoCompSys"/>
</dbReference>
<dbReference type="SMART" id="SM00028">
    <property type="entry name" value="TPR"/>
    <property type="match status" value="5"/>
</dbReference>
<dbReference type="Pfam" id="PF13424">
    <property type="entry name" value="TPR_12"/>
    <property type="match status" value="1"/>
</dbReference>
<dbReference type="InterPro" id="IPR036890">
    <property type="entry name" value="HATPase_C_sf"/>
</dbReference>
<dbReference type="InterPro" id="IPR019734">
    <property type="entry name" value="TPR_rpt"/>
</dbReference>
<keyword evidence="13" id="KW-1185">Reference proteome</keyword>
<evidence type="ECO:0000256" key="6">
    <source>
        <dbReference type="ARBA" id="ARBA00022989"/>
    </source>
</evidence>
<dbReference type="SUPFAM" id="SSF48452">
    <property type="entry name" value="TPR-like"/>
    <property type="match status" value="2"/>
</dbReference>